<sequence length="220" mass="25758">MKQAMDSDKHYLRSRRMLIAISLVLLITTMGGAQIYEINTFIFKLGFAHPENLFNILLWTAGFLLIRYYNNAAKYHKEIAEIWHRKLLNDNFINYYNEHASELGGMAIDIAPSEVPFGESYDSGNGYENYQVDISLETRAFFNSAFVYEYSTEFEHRICSSPIYFCKNFRGYFESLWLIISYWWDAQFRNNDSLTLYGPYLIAFVAIGHAVIPRLFELYG</sequence>
<dbReference type="RefSeq" id="WP_110576442.1">
    <property type="nucleotide sequence ID" value="NZ_PIPV01000020.1"/>
</dbReference>
<keyword evidence="1" id="KW-1133">Transmembrane helix</keyword>
<keyword evidence="3" id="KW-1185">Reference proteome</keyword>
<feature type="transmembrane region" description="Helical" evidence="1">
    <location>
        <begin position="52"/>
        <end position="69"/>
    </location>
</feature>
<keyword evidence="1" id="KW-0472">Membrane</keyword>
<comment type="caution">
    <text evidence="2">The sequence shown here is derived from an EMBL/GenBank/DDBJ whole genome shotgun (WGS) entry which is preliminary data.</text>
</comment>
<dbReference type="Proteomes" id="UP000287330">
    <property type="component" value="Unassembled WGS sequence"/>
</dbReference>
<dbReference type="OrthoDB" id="6401418at2"/>
<name>A0A432XJM2_9GAMM</name>
<gene>
    <name evidence="2" type="ORF">CWE25_13090</name>
</gene>
<protein>
    <submittedName>
        <fullName evidence="2">Uncharacterized protein</fullName>
    </submittedName>
</protein>
<proteinExistence type="predicted"/>
<dbReference type="EMBL" id="PIPV01000020">
    <property type="protein sequence ID" value="RUO48911.1"/>
    <property type="molecule type" value="Genomic_DNA"/>
</dbReference>
<feature type="transmembrane region" description="Helical" evidence="1">
    <location>
        <begin position="194"/>
        <end position="212"/>
    </location>
</feature>
<evidence type="ECO:0000256" key="1">
    <source>
        <dbReference type="SAM" id="Phobius"/>
    </source>
</evidence>
<keyword evidence="1" id="KW-0812">Transmembrane</keyword>
<organism evidence="2 3">
    <name type="scientific">Idiomarina fontislapidosi</name>
    <dbReference type="NCBI Taxonomy" id="263723"/>
    <lineage>
        <taxon>Bacteria</taxon>
        <taxon>Pseudomonadati</taxon>
        <taxon>Pseudomonadota</taxon>
        <taxon>Gammaproteobacteria</taxon>
        <taxon>Alteromonadales</taxon>
        <taxon>Idiomarinaceae</taxon>
        <taxon>Idiomarina</taxon>
    </lineage>
</organism>
<evidence type="ECO:0000313" key="2">
    <source>
        <dbReference type="EMBL" id="RUO48911.1"/>
    </source>
</evidence>
<reference evidence="3" key="1">
    <citation type="journal article" date="2018" name="Front. Microbiol.">
        <title>Genome-Based Analysis Reveals the Taxonomy and Diversity of the Family Idiomarinaceae.</title>
        <authorList>
            <person name="Liu Y."/>
            <person name="Lai Q."/>
            <person name="Shao Z."/>
        </authorList>
    </citation>
    <scope>NUCLEOTIDE SEQUENCE [LARGE SCALE GENOMIC DNA]</scope>
    <source>
        <strain evidence="3">F23</strain>
    </source>
</reference>
<dbReference type="AlphaFoldDB" id="A0A432XJM2"/>
<accession>A0A432XJM2</accession>
<evidence type="ECO:0000313" key="3">
    <source>
        <dbReference type="Proteomes" id="UP000287330"/>
    </source>
</evidence>